<proteinExistence type="predicted"/>
<evidence type="ECO:0000313" key="1">
    <source>
        <dbReference type="EMBL" id="KAA1084987.1"/>
    </source>
</evidence>
<dbReference type="Proteomes" id="UP000325313">
    <property type="component" value="Unassembled WGS sequence"/>
</dbReference>
<dbReference type="EMBL" id="VDEP01000421">
    <property type="protein sequence ID" value="KAA1084987.1"/>
    <property type="molecule type" value="Genomic_DNA"/>
</dbReference>
<comment type="caution">
    <text evidence="1">The sequence shown here is derived from an EMBL/GenBank/DDBJ whole genome shotgun (WGS) entry which is preliminary data.</text>
</comment>
<protein>
    <submittedName>
        <fullName evidence="1">Uncharacterized protein</fullName>
    </submittedName>
</protein>
<evidence type="ECO:0000313" key="2">
    <source>
        <dbReference type="Proteomes" id="UP000325313"/>
    </source>
</evidence>
<name>A0A5B0N6U1_PUCGR</name>
<organism evidence="1 2">
    <name type="scientific">Puccinia graminis f. sp. tritici</name>
    <dbReference type="NCBI Taxonomy" id="56615"/>
    <lineage>
        <taxon>Eukaryota</taxon>
        <taxon>Fungi</taxon>
        <taxon>Dikarya</taxon>
        <taxon>Basidiomycota</taxon>
        <taxon>Pucciniomycotina</taxon>
        <taxon>Pucciniomycetes</taxon>
        <taxon>Pucciniales</taxon>
        <taxon>Pucciniaceae</taxon>
        <taxon>Puccinia</taxon>
    </lineage>
</organism>
<accession>A0A5B0N6U1</accession>
<reference evidence="1 2" key="1">
    <citation type="submission" date="2019-05" db="EMBL/GenBank/DDBJ databases">
        <title>Emergence of the Ug99 lineage of the wheat stem rust pathogen through somatic hybridization.</title>
        <authorList>
            <person name="Li F."/>
            <person name="Upadhyaya N.M."/>
            <person name="Sperschneider J."/>
            <person name="Matny O."/>
            <person name="Nguyen-Phuc H."/>
            <person name="Mago R."/>
            <person name="Raley C."/>
            <person name="Miller M.E."/>
            <person name="Silverstein K.A.T."/>
            <person name="Henningsen E."/>
            <person name="Hirsch C.D."/>
            <person name="Visser B."/>
            <person name="Pretorius Z.A."/>
            <person name="Steffenson B.J."/>
            <person name="Schwessinger B."/>
            <person name="Dodds P.N."/>
            <person name="Figueroa M."/>
        </authorList>
    </citation>
    <scope>NUCLEOTIDE SEQUENCE [LARGE SCALE GENOMIC DNA]</scope>
    <source>
        <strain evidence="1 2">Ug99</strain>
    </source>
</reference>
<sequence length="228" mass="26064">MKIDEDDYLCDWLLLETSVSSSISDFSANIYTGNEPRKSLALDEMHSAATSIVISEADVHSEDIYNKILGPIKEMKLRRISSFPPTTLNHNPDIRSASHLQIMPGPLSVILNRNSACSLHCSSARIYLQTHTTDFSEMLIVGLRPQSYMFPFTARYLTRDLNRFVQNIQDNSILCKNTYTGAAEDRLFLSVVLPHDGPCLVVFFYYKSSRTQHFKLRLANFTERWPVY</sequence>
<gene>
    <name evidence="1" type="ORF">PGTUg99_002150</name>
</gene>
<dbReference type="AlphaFoldDB" id="A0A5B0N6U1"/>